<sequence>MKTILNITLALVMITCLSVSSYAQKSDKKVATVEIKKGKTLEDALNKIAKKSGAGSIEAITELSVMGTLSDNDFKLLRTLTTTGKGALKHLDLTNVENKTIKNAQFADCTNLEFIALPKGLATVPRELCRRCSNLKQVVVNEGTKIIGRHAFGNTAITEVWFPSTIEYVYGYVFDNVNMENFQALHLKSLPFQWLNVARSDASEGENQEKSWSMIFPTNLLPATVFVPAEYVEYYKNPDPQHVVCGPLKDILKKMNAEDADWVEGPTENAPYLRAGNPLKRSFRWMRGTTEILPEPVK</sequence>
<dbReference type="Proteomes" id="UP000600600">
    <property type="component" value="Unassembled WGS sequence"/>
</dbReference>
<proteinExistence type="predicted"/>
<accession>A0ABR7C6S6</accession>
<evidence type="ECO:0000313" key="3">
    <source>
        <dbReference type="Proteomes" id="UP000600600"/>
    </source>
</evidence>
<dbReference type="RefSeq" id="WP_122350442.1">
    <property type="nucleotide sequence ID" value="NZ_CP182814.1"/>
</dbReference>
<keyword evidence="3" id="KW-1185">Reference proteome</keyword>
<organism evidence="2 3">
    <name type="scientific">Bacteroides difficilis</name>
    <dbReference type="NCBI Taxonomy" id="2763021"/>
    <lineage>
        <taxon>Bacteria</taxon>
        <taxon>Pseudomonadati</taxon>
        <taxon>Bacteroidota</taxon>
        <taxon>Bacteroidia</taxon>
        <taxon>Bacteroidales</taxon>
        <taxon>Bacteroidaceae</taxon>
        <taxon>Bacteroides</taxon>
    </lineage>
</organism>
<reference evidence="2 3" key="1">
    <citation type="submission" date="2020-08" db="EMBL/GenBank/DDBJ databases">
        <title>Genome public.</title>
        <authorList>
            <person name="Liu C."/>
            <person name="Sun Q."/>
        </authorList>
    </citation>
    <scope>NUCLEOTIDE SEQUENCE [LARGE SCALE GENOMIC DNA]</scope>
    <source>
        <strain evidence="2 3">M27</strain>
    </source>
</reference>
<dbReference type="SUPFAM" id="SSF52058">
    <property type="entry name" value="L domain-like"/>
    <property type="match status" value="1"/>
</dbReference>
<evidence type="ECO:0000256" key="1">
    <source>
        <dbReference type="SAM" id="SignalP"/>
    </source>
</evidence>
<dbReference type="InterPro" id="IPR026906">
    <property type="entry name" value="LRR_5"/>
</dbReference>
<dbReference type="EMBL" id="JACOOE010000001">
    <property type="protein sequence ID" value="MBC5603224.1"/>
    <property type="molecule type" value="Genomic_DNA"/>
</dbReference>
<name>A0ABR7C6S6_9BACE</name>
<feature type="chain" id="PRO_5047209371" evidence="1">
    <location>
        <begin position="26"/>
        <end position="298"/>
    </location>
</feature>
<dbReference type="Gene3D" id="3.80.10.10">
    <property type="entry name" value="Ribonuclease Inhibitor"/>
    <property type="match status" value="1"/>
</dbReference>
<dbReference type="Pfam" id="PF13306">
    <property type="entry name" value="LRR_5"/>
    <property type="match status" value="1"/>
</dbReference>
<gene>
    <name evidence="2" type="ORF">H8S67_00840</name>
</gene>
<feature type="signal peptide" evidence="1">
    <location>
        <begin position="1"/>
        <end position="25"/>
    </location>
</feature>
<protein>
    <submittedName>
        <fullName evidence="2">Leucine-rich repeat domain-containing protein</fullName>
    </submittedName>
</protein>
<dbReference type="InterPro" id="IPR032675">
    <property type="entry name" value="LRR_dom_sf"/>
</dbReference>
<keyword evidence="1" id="KW-0732">Signal</keyword>
<evidence type="ECO:0000313" key="2">
    <source>
        <dbReference type="EMBL" id="MBC5603224.1"/>
    </source>
</evidence>
<comment type="caution">
    <text evidence="2">The sequence shown here is derived from an EMBL/GenBank/DDBJ whole genome shotgun (WGS) entry which is preliminary data.</text>
</comment>